<proteinExistence type="predicted"/>
<dbReference type="AlphaFoldDB" id="A0A3M6TK69"/>
<comment type="caution">
    <text evidence="3">The sequence shown here is derived from an EMBL/GenBank/DDBJ whole genome shotgun (WGS) entry which is preliminary data.</text>
</comment>
<dbReference type="PROSITE" id="PS50948">
    <property type="entry name" value="PAN"/>
    <property type="match status" value="1"/>
</dbReference>
<evidence type="ECO:0000259" key="1">
    <source>
        <dbReference type="PROSITE" id="PS50041"/>
    </source>
</evidence>
<gene>
    <name evidence="3" type="ORF">pdam_00005551</name>
</gene>
<feature type="domain" description="C-type lectin" evidence="1">
    <location>
        <begin position="154"/>
        <end position="276"/>
    </location>
</feature>
<dbReference type="PANTHER" id="PTHR22803">
    <property type="entry name" value="MANNOSE, PHOSPHOLIPASE, LECTIN RECEPTOR RELATED"/>
    <property type="match status" value="1"/>
</dbReference>
<dbReference type="InterPro" id="IPR016187">
    <property type="entry name" value="CTDL_fold"/>
</dbReference>
<dbReference type="SUPFAM" id="SSF56436">
    <property type="entry name" value="C-type lectin-like"/>
    <property type="match status" value="1"/>
</dbReference>
<feature type="domain" description="Apple" evidence="2">
    <location>
        <begin position="32"/>
        <end position="118"/>
    </location>
</feature>
<dbReference type="PROSITE" id="PS50041">
    <property type="entry name" value="C_TYPE_LECTIN_2"/>
    <property type="match status" value="1"/>
</dbReference>
<dbReference type="Proteomes" id="UP000275408">
    <property type="component" value="Unassembled WGS sequence"/>
</dbReference>
<protein>
    <recommendedName>
        <fullName evidence="5">C-type lectin domain-containing protein</fullName>
    </recommendedName>
</protein>
<dbReference type="SMART" id="SM00034">
    <property type="entry name" value="CLECT"/>
    <property type="match status" value="1"/>
</dbReference>
<dbReference type="Pfam" id="PF00024">
    <property type="entry name" value="PAN_1"/>
    <property type="match status" value="1"/>
</dbReference>
<dbReference type="InterPro" id="IPR016186">
    <property type="entry name" value="C-type_lectin-like/link_sf"/>
</dbReference>
<reference evidence="3 4" key="1">
    <citation type="journal article" date="2018" name="Sci. Rep.">
        <title>Comparative analysis of the Pocillopora damicornis genome highlights role of immune system in coral evolution.</title>
        <authorList>
            <person name="Cunning R."/>
            <person name="Bay R.A."/>
            <person name="Gillette P."/>
            <person name="Baker A.C."/>
            <person name="Traylor-Knowles N."/>
        </authorList>
    </citation>
    <scope>NUCLEOTIDE SEQUENCE [LARGE SCALE GENOMIC DNA]</scope>
    <source>
        <strain evidence="3">RSMAS</strain>
        <tissue evidence="3">Whole animal</tissue>
    </source>
</reference>
<evidence type="ECO:0000313" key="4">
    <source>
        <dbReference type="Proteomes" id="UP000275408"/>
    </source>
</evidence>
<evidence type="ECO:0008006" key="5">
    <source>
        <dbReference type="Google" id="ProtNLM"/>
    </source>
</evidence>
<dbReference type="EMBL" id="RCHS01003444">
    <property type="protein sequence ID" value="RMX41785.1"/>
    <property type="molecule type" value="Genomic_DNA"/>
</dbReference>
<accession>A0A3M6TK69</accession>
<evidence type="ECO:0000259" key="2">
    <source>
        <dbReference type="PROSITE" id="PS50948"/>
    </source>
</evidence>
<organism evidence="3 4">
    <name type="scientific">Pocillopora damicornis</name>
    <name type="common">Cauliflower coral</name>
    <name type="synonym">Millepora damicornis</name>
    <dbReference type="NCBI Taxonomy" id="46731"/>
    <lineage>
        <taxon>Eukaryota</taxon>
        <taxon>Metazoa</taxon>
        <taxon>Cnidaria</taxon>
        <taxon>Anthozoa</taxon>
        <taxon>Hexacorallia</taxon>
        <taxon>Scleractinia</taxon>
        <taxon>Astrocoeniina</taxon>
        <taxon>Pocilloporidae</taxon>
        <taxon>Pocillopora</taxon>
    </lineage>
</organism>
<dbReference type="CDD" id="cd00037">
    <property type="entry name" value="CLECT"/>
    <property type="match status" value="1"/>
</dbReference>
<name>A0A3M6TK69_POCDA</name>
<dbReference type="Gene3D" id="3.10.100.10">
    <property type="entry name" value="Mannose-Binding Protein A, subunit A"/>
    <property type="match status" value="1"/>
</dbReference>
<dbReference type="OrthoDB" id="5970117at2759"/>
<sequence length="279" mass="31778">MAVLSPKKFHGIIVILQSFLVNAYSKANKEFCGSIFETQADRVLTGHVLRTVNVSHDFECHLQCLGSDNKNCKSFNIRPGNKTKNRVCEMNYSSRQLKPNDFKQEKGSIYYGSLQISCIDVSLRRSGKTKRGQCHSGYKGKHCEKFCPTGWNLFKNNCYLFNDFAMTWLQAQTFCRGLKGELVKINSAEENKFVWDLATRQAPSVNYIRIGLKWNSTANDFYWYDHSVPVYKNWAPGEPNGNASEPCGHMYGLSSPSSEQRWNDISCNRTMGTACQRVL</sequence>
<dbReference type="InterPro" id="IPR050111">
    <property type="entry name" value="C-type_lectin/snaclec_domain"/>
</dbReference>
<dbReference type="Pfam" id="PF00059">
    <property type="entry name" value="Lectin_C"/>
    <property type="match status" value="1"/>
</dbReference>
<dbReference type="InterPro" id="IPR003609">
    <property type="entry name" value="Pan_app"/>
</dbReference>
<keyword evidence="4" id="KW-1185">Reference proteome</keyword>
<dbReference type="Gene3D" id="3.50.4.10">
    <property type="entry name" value="Hepatocyte Growth Factor"/>
    <property type="match status" value="1"/>
</dbReference>
<dbReference type="InterPro" id="IPR001304">
    <property type="entry name" value="C-type_lectin-like"/>
</dbReference>
<evidence type="ECO:0000313" key="3">
    <source>
        <dbReference type="EMBL" id="RMX41785.1"/>
    </source>
</evidence>